<evidence type="ECO:0000313" key="3">
    <source>
        <dbReference type="Proteomes" id="UP000027987"/>
    </source>
</evidence>
<feature type="chain" id="PRO_5001706768" description="Aspartyl protease" evidence="1">
    <location>
        <begin position="21"/>
        <end position="331"/>
    </location>
</feature>
<evidence type="ECO:0000256" key="1">
    <source>
        <dbReference type="SAM" id="SignalP"/>
    </source>
</evidence>
<evidence type="ECO:0000313" key="2">
    <source>
        <dbReference type="EMBL" id="AIF48504.1"/>
    </source>
</evidence>
<evidence type="ECO:0008006" key="4">
    <source>
        <dbReference type="Google" id="ProtNLM"/>
    </source>
</evidence>
<sequence>MTPAWSLIAAAGIAIAPVHAQVVPTVFEAGHFFVTPETASGERLKLLVDTGGGGVDGMYLLNTQAASRLKLAAGHCTLQGKDITTAPAPVYKPGLGIPAPTNATCTGVMTYEDKHPISAMDGMLGSNYLNGRIWTFDYPAKQLILQGKHWTPVVDDHAYTLGFQKDAEGKRARAFPRVVIRVDGQPLDMLLDTGATAFPSESGKQATGTPTVNGFGVTSYITHSQLERWHAAHPGWRAVENGDELFAGQPTRMIEVPSLDIAGWSVGPVWFTERNDDDFHNLMDPLMDKPPEGAVGGNVLGRFRLTIDYPQGVAYFGCTQGCQTAIPSSRH</sequence>
<keyword evidence="1" id="KW-0732">Signal</keyword>
<dbReference type="OrthoDB" id="2987847at2"/>
<name>A0A075K2R3_9GAMM</name>
<dbReference type="AlphaFoldDB" id="A0A075K2R3"/>
<accession>A0A075K2R3</accession>
<keyword evidence="3" id="KW-1185">Reference proteome</keyword>
<dbReference type="PATRIC" id="fig|1217721.7.peg.3136"/>
<dbReference type="KEGG" id="dja:HY57_15315"/>
<feature type="signal peptide" evidence="1">
    <location>
        <begin position="1"/>
        <end position="20"/>
    </location>
</feature>
<dbReference type="STRING" id="1217721.HY57_15315"/>
<dbReference type="RefSeq" id="WP_019466710.1">
    <property type="nucleotide sequence ID" value="NZ_ALOY01000177.1"/>
</dbReference>
<dbReference type="EMBL" id="CP008884">
    <property type="protein sequence ID" value="AIF48504.1"/>
    <property type="molecule type" value="Genomic_DNA"/>
</dbReference>
<dbReference type="HOGENOM" id="CLU_064729_0_0_6"/>
<proteinExistence type="predicted"/>
<gene>
    <name evidence="2" type="ORF">HY57_15315</name>
</gene>
<reference evidence="2 3" key="1">
    <citation type="submission" date="2014-07" db="EMBL/GenBank/DDBJ databases">
        <title>Complete Genome Sequence of Dyella japonica Strain A8 Isolated from Malaysian Tropical Soil.</title>
        <authorList>
            <person name="Hui R.K.H."/>
            <person name="Chen J.-W."/>
            <person name="Chan K.-G."/>
            <person name="Leung F.C.C."/>
        </authorList>
    </citation>
    <scope>NUCLEOTIDE SEQUENCE [LARGE SCALE GENOMIC DNA]</scope>
    <source>
        <strain evidence="2 3">A8</strain>
    </source>
</reference>
<organism evidence="2 3">
    <name type="scientific">Dyella japonica A8</name>
    <dbReference type="NCBI Taxonomy" id="1217721"/>
    <lineage>
        <taxon>Bacteria</taxon>
        <taxon>Pseudomonadati</taxon>
        <taxon>Pseudomonadota</taxon>
        <taxon>Gammaproteobacteria</taxon>
        <taxon>Lysobacterales</taxon>
        <taxon>Rhodanobacteraceae</taxon>
        <taxon>Dyella</taxon>
    </lineage>
</organism>
<protein>
    <recommendedName>
        <fullName evidence="4">Aspartyl protease</fullName>
    </recommendedName>
</protein>
<dbReference type="Proteomes" id="UP000027987">
    <property type="component" value="Chromosome"/>
</dbReference>